<reference evidence="2" key="1">
    <citation type="submission" date="2017-05" db="EMBL/GenBank/DDBJ databases">
        <authorList>
            <person name="Rodrigo-Torres L."/>
            <person name="Arahal R. D."/>
            <person name="Lucena T."/>
        </authorList>
    </citation>
    <scope>NUCLEOTIDE SEQUENCE [LARGE SCALE GENOMIC DNA]</scope>
    <source>
        <strain evidence="2">CECT 8715</strain>
    </source>
</reference>
<evidence type="ECO:0008006" key="3">
    <source>
        <dbReference type="Google" id="ProtNLM"/>
    </source>
</evidence>
<dbReference type="OrthoDB" id="9771846at2"/>
<dbReference type="Proteomes" id="UP000202485">
    <property type="component" value="Unassembled WGS sequence"/>
</dbReference>
<gene>
    <name evidence="1" type="ORF">RUA8715_02899</name>
</gene>
<proteinExistence type="predicted"/>
<dbReference type="AlphaFoldDB" id="A0A238KTT3"/>
<organism evidence="1 2">
    <name type="scientific">Ruegeria arenilitoris</name>
    <dbReference type="NCBI Taxonomy" id="1173585"/>
    <lineage>
        <taxon>Bacteria</taxon>
        <taxon>Pseudomonadati</taxon>
        <taxon>Pseudomonadota</taxon>
        <taxon>Alphaproteobacteria</taxon>
        <taxon>Rhodobacterales</taxon>
        <taxon>Roseobacteraceae</taxon>
        <taxon>Ruegeria</taxon>
    </lineage>
</organism>
<protein>
    <recommendedName>
        <fullName evidence="3">Rhamnosyl transferase</fullName>
    </recommendedName>
</protein>
<evidence type="ECO:0000313" key="1">
    <source>
        <dbReference type="EMBL" id="SMX46215.1"/>
    </source>
</evidence>
<keyword evidence="2" id="KW-1185">Reference proteome</keyword>
<evidence type="ECO:0000313" key="2">
    <source>
        <dbReference type="Proteomes" id="UP000202485"/>
    </source>
</evidence>
<dbReference type="InterPro" id="IPR021466">
    <property type="entry name" value="Put_rhamnosyl_transferase"/>
</dbReference>
<dbReference type="EMBL" id="FXYG01000003">
    <property type="protein sequence ID" value="SMX46215.1"/>
    <property type="molecule type" value="Genomic_DNA"/>
</dbReference>
<dbReference type="Pfam" id="PF11316">
    <property type="entry name" value="Rhamno_transf"/>
    <property type="match status" value="1"/>
</dbReference>
<dbReference type="RefSeq" id="WP_093964347.1">
    <property type="nucleotide sequence ID" value="NZ_FXYG01000003.1"/>
</dbReference>
<name>A0A238KTT3_9RHOB</name>
<accession>A0A238KTT3</accession>
<sequence length="268" mass="30555">MQVIGLCRFSYPAIGGFQTMHESVEARRRHLYDPRRLDERFRLFETCALPALRAQTDPRFQFVIVTGTCLPRVARDRLNDLTSGMKQVQIVSQEPGRHRSVMKDVLNRARLNPDLPCLQFRHDDDDAVAVDFVELLRREVQDAEGLVRRNKMVAIDFNHGFLARFDASGIQATPVHRSLLGVGFGMYVRGGCELTIMNFAHHKIGNFMPVISQNEPPMWVRSLNGFNDSPNTRTSKAKLEPLTPALAKQFETRFAIDQTVVRRVYSDA</sequence>